<dbReference type="HAMAP" id="MF_00156">
    <property type="entry name" value="PanB"/>
    <property type="match status" value="1"/>
</dbReference>
<evidence type="ECO:0000256" key="7">
    <source>
        <dbReference type="SAM" id="MobiDB-lite"/>
    </source>
</evidence>
<dbReference type="InterPro" id="IPR015813">
    <property type="entry name" value="Pyrv/PenolPyrv_kinase-like_dom"/>
</dbReference>
<feature type="region of interest" description="Disordered" evidence="7">
    <location>
        <begin position="1"/>
        <end position="24"/>
    </location>
</feature>
<evidence type="ECO:0000313" key="9">
    <source>
        <dbReference type="Proteomes" id="UP000198372"/>
    </source>
</evidence>
<dbReference type="STRING" id="269621.A0A238FID4"/>
<accession>A0A238FID4</accession>
<dbReference type="EC" id="2.1.2.11" evidence="3 6"/>
<dbReference type="AlphaFoldDB" id="A0A238FID4"/>
<comment type="pathway">
    <text evidence="1 6">Cofactor biosynthesis; (R)-pantothenate biosynthesis; (R)-pantoate from 3-methyl-2-oxobutanoate: step 1/2.</text>
</comment>
<dbReference type="GO" id="GO:0000287">
    <property type="term" value="F:magnesium ion binding"/>
    <property type="evidence" value="ECO:0007669"/>
    <property type="project" value="TreeGrafter"/>
</dbReference>
<dbReference type="Pfam" id="PF02548">
    <property type="entry name" value="Pantoate_transf"/>
    <property type="match status" value="1"/>
</dbReference>
<evidence type="ECO:0000256" key="1">
    <source>
        <dbReference type="ARBA" id="ARBA00005033"/>
    </source>
</evidence>
<evidence type="ECO:0000256" key="5">
    <source>
        <dbReference type="ARBA" id="ARBA00049172"/>
    </source>
</evidence>
<dbReference type="CDD" id="cd06557">
    <property type="entry name" value="KPHMT-like"/>
    <property type="match status" value="1"/>
</dbReference>
<feature type="compositionally biased region" description="Low complexity" evidence="7">
    <location>
        <begin position="79"/>
        <end position="98"/>
    </location>
</feature>
<dbReference type="SUPFAM" id="SSF51621">
    <property type="entry name" value="Phosphoenolpyruvate/pyruvate domain"/>
    <property type="match status" value="1"/>
</dbReference>
<dbReference type="GO" id="GO:0003864">
    <property type="term" value="F:3-methyl-2-oxobutanoate hydroxymethyltransferase activity"/>
    <property type="evidence" value="ECO:0007669"/>
    <property type="project" value="UniProtKB-EC"/>
</dbReference>
<keyword evidence="6" id="KW-0566">Pantothenate biosynthesis</keyword>
<dbReference type="Gene3D" id="3.20.20.60">
    <property type="entry name" value="Phosphoenolpyruvate-binding domains"/>
    <property type="match status" value="1"/>
</dbReference>
<evidence type="ECO:0000256" key="4">
    <source>
        <dbReference type="ARBA" id="ARBA00022679"/>
    </source>
</evidence>
<dbReference type="GO" id="GO:0005739">
    <property type="term" value="C:mitochondrion"/>
    <property type="evidence" value="ECO:0007669"/>
    <property type="project" value="TreeGrafter"/>
</dbReference>
<dbReference type="InterPro" id="IPR003700">
    <property type="entry name" value="Pantoate_hydroxy_MeTrfase"/>
</dbReference>
<dbReference type="Proteomes" id="UP000198372">
    <property type="component" value="Unassembled WGS sequence"/>
</dbReference>
<keyword evidence="4 6" id="KW-0808">Transferase</keyword>
<comment type="function">
    <text evidence="6">Catalyzes the reversible reaction in which hydroxymethyl group from 5,10-methylenetetrahydrofolate is transferred onto alpha-ketoisovalerate to form ketopantoate.</text>
</comment>
<dbReference type="NCBIfam" id="NF001452">
    <property type="entry name" value="PRK00311.1"/>
    <property type="match status" value="1"/>
</dbReference>
<dbReference type="GO" id="GO:0015940">
    <property type="term" value="P:pantothenate biosynthetic process"/>
    <property type="evidence" value="ECO:0007669"/>
    <property type="project" value="UniProtKB-UniPathway"/>
</dbReference>
<evidence type="ECO:0000256" key="2">
    <source>
        <dbReference type="ARBA" id="ARBA00008676"/>
    </source>
</evidence>
<dbReference type="InterPro" id="IPR040442">
    <property type="entry name" value="Pyrv_kinase-like_dom_sf"/>
</dbReference>
<reference evidence="9" key="1">
    <citation type="submission" date="2016-09" db="EMBL/GenBank/DDBJ databases">
        <authorList>
            <person name="Jeantristanb JTB J.-T."/>
            <person name="Ricardo R."/>
        </authorList>
    </citation>
    <scope>NUCLEOTIDE SEQUENCE [LARGE SCALE GENOMIC DNA]</scope>
</reference>
<comment type="similarity">
    <text evidence="2 6">Belongs to the PanB family.</text>
</comment>
<keyword evidence="9" id="KW-1185">Reference proteome</keyword>
<feature type="region of interest" description="Disordered" evidence="7">
    <location>
        <begin position="73"/>
        <end position="104"/>
    </location>
</feature>
<dbReference type="UniPathway" id="UPA00028">
    <property type="reaction ID" value="UER00003"/>
</dbReference>
<sequence length="421" mass="44630">MSTGSVGQSLRTALRSHQSWTGPMASTSRLMSSVAPFNPSAAAAAADSVGPVKAVGTTAAARHLATCTCSPTPSAAIQTRSYSSRPTPRAAPSSSSAASRRKRTIMDLDKLKRQGIPITVLTAHDYSSARFIESSFSPAPVSHATASNVMSAASSTISSAAATTSPPRGIDICLVGDSLAMVACGYQSTTDLSLDEMLYHCRSVARGCHSSLLVADLPFGTYHTSPEQCSQSAVRLIQEGQMDGVKLEGGQEVADLVQRLTSRGIPVMGHVGLTPQRQASLSGYRVQGKTVSSAMKIYQDALAIQATGAFAMVIEAVPSRLAAFISQRLRVPTIGIGGGKDCDGQVLVQLDMLGVSSLAKGPRFLKKYAEWEPQATQAIRQYVSEVRERSFPVEEEHGYPMLDEEWQGFLEAVGETDEIKN</sequence>
<dbReference type="FunFam" id="3.20.20.60:FF:000003">
    <property type="entry name" value="3-methyl-2-oxobutanoate hydroxymethyltransferase"/>
    <property type="match status" value="1"/>
</dbReference>
<dbReference type="OrthoDB" id="425211at2759"/>
<comment type="catalytic activity">
    <reaction evidence="5 6">
        <text>(6R)-5,10-methylene-5,6,7,8-tetrahydrofolate + 3-methyl-2-oxobutanoate + H2O = 2-dehydropantoate + (6S)-5,6,7,8-tetrahydrofolate</text>
        <dbReference type="Rhea" id="RHEA:11824"/>
        <dbReference type="ChEBI" id="CHEBI:11561"/>
        <dbReference type="ChEBI" id="CHEBI:11851"/>
        <dbReference type="ChEBI" id="CHEBI:15377"/>
        <dbReference type="ChEBI" id="CHEBI:15636"/>
        <dbReference type="ChEBI" id="CHEBI:57453"/>
        <dbReference type="EC" id="2.1.2.11"/>
    </reaction>
</comment>
<organism evidence="8 9">
    <name type="scientific">Microbotryum intermedium</name>
    <dbReference type="NCBI Taxonomy" id="269621"/>
    <lineage>
        <taxon>Eukaryota</taxon>
        <taxon>Fungi</taxon>
        <taxon>Dikarya</taxon>
        <taxon>Basidiomycota</taxon>
        <taxon>Pucciniomycotina</taxon>
        <taxon>Microbotryomycetes</taxon>
        <taxon>Microbotryales</taxon>
        <taxon>Microbotryaceae</taxon>
        <taxon>Microbotryum</taxon>
    </lineage>
</organism>
<name>A0A238FID4_9BASI</name>
<gene>
    <name evidence="8" type="ORF">BQ2448_3710</name>
</gene>
<dbReference type="PANTHER" id="PTHR20881:SF0">
    <property type="entry name" value="3-METHYL-2-OXOBUTANOATE HYDROXYMETHYLTRANSFERASE"/>
    <property type="match status" value="1"/>
</dbReference>
<dbReference type="NCBIfam" id="TIGR00222">
    <property type="entry name" value="panB"/>
    <property type="match status" value="1"/>
</dbReference>
<dbReference type="EMBL" id="FMSP01000006">
    <property type="protein sequence ID" value="SCV70948.1"/>
    <property type="molecule type" value="Genomic_DNA"/>
</dbReference>
<proteinExistence type="inferred from homology"/>
<dbReference type="PANTHER" id="PTHR20881">
    <property type="entry name" value="3-METHYL-2-OXOBUTANOATE HYDROXYMETHYLTRANSFERASE"/>
    <property type="match status" value="1"/>
</dbReference>
<protein>
    <recommendedName>
        <fullName evidence="3 6">3-methyl-2-oxobutanoate hydroxymethyltransferase</fullName>
        <ecNumber evidence="3 6">2.1.2.11</ecNumber>
    </recommendedName>
</protein>
<evidence type="ECO:0000256" key="3">
    <source>
        <dbReference type="ARBA" id="ARBA00012618"/>
    </source>
</evidence>
<evidence type="ECO:0000256" key="6">
    <source>
        <dbReference type="RuleBase" id="RU362100"/>
    </source>
</evidence>
<evidence type="ECO:0000313" key="8">
    <source>
        <dbReference type="EMBL" id="SCV70948.1"/>
    </source>
</evidence>